<proteinExistence type="predicted"/>
<evidence type="ECO:0000313" key="2">
    <source>
        <dbReference type="Proteomes" id="UP001152888"/>
    </source>
</evidence>
<name>A0A9P0LPA5_ACAOB</name>
<accession>A0A9P0LPA5</accession>
<dbReference type="OrthoDB" id="6776549at2759"/>
<dbReference type="EMBL" id="CAKOFQ010007387">
    <property type="protein sequence ID" value="CAH2000024.1"/>
    <property type="molecule type" value="Genomic_DNA"/>
</dbReference>
<sequence length="79" mass="9423">MAGYNDSRQDMEFDCCLYLVKNYQHNHKELMKTITKLDLRMEEIYNADESGLYWKMLPEKTYAASFEKSAGKESRRNNE</sequence>
<gene>
    <name evidence="1" type="ORF">ACAOBT_LOCUS25310</name>
</gene>
<evidence type="ECO:0000313" key="1">
    <source>
        <dbReference type="EMBL" id="CAH2000024.1"/>
    </source>
</evidence>
<reference evidence="1" key="1">
    <citation type="submission" date="2022-03" db="EMBL/GenBank/DDBJ databases">
        <authorList>
            <person name="Sayadi A."/>
        </authorList>
    </citation>
    <scope>NUCLEOTIDE SEQUENCE</scope>
</reference>
<dbReference type="AlphaFoldDB" id="A0A9P0LPA5"/>
<keyword evidence="2" id="KW-1185">Reference proteome</keyword>
<organism evidence="1 2">
    <name type="scientific">Acanthoscelides obtectus</name>
    <name type="common">Bean weevil</name>
    <name type="synonym">Bruchus obtectus</name>
    <dbReference type="NCBI Taxonomy" id="200917"/>
    <lineage>
        <taxon>Eukaryota</taxon>
        <taxon>Metazoa</taxon>
        <taxon>Ecdysozoa</taxon>
        <taxon>Arthropoda</taxon>
        <taxon>Hexapoda</taxon>
        <taxon>Insecta</taxon>
        <taxon>Pterygota</taxon>
        <taxon>Neoptera</taxon>
        <taxon>Endopterygota</taxon>
        <taxon>Coleoptera</taxon>
        <taxon>Polyphaga</taxon>
        <taxon>Cucujiformia</taxon>
        <taxon>Chrysomeloidea</taxon>
        <taxon>Chrysomelidae</taxon>
        <taxon>Bruchinae</taxon>
        <taxon>Bruchini</taxon>
        <taxon>Acanthoscelides</taxon>
    </lineage>
</organism>
<comment type="caution">
    <text evidence="1">The sequence shown here is derived from an EMBL/GenBank/DDBJ whole genome shotgun (WGS) entry which is preliminary data.</text>
</comment>
<protein>
    <submittedName>
        <fullName evidence="1">Uncharacterized protein</fullName>
    </submittedName>
</protein>
<dbReference type="Proteomes" id="UP001152888">
    <property type="component" value="Unassembled WGS sequence"/>
</dbReference>